<evidence type="ECO:0000313" key="3">
    <source>
        <dbReference type="EMBL" id="QRD88330.1"/>
    </source>
</evidence>
<dbReference type="InterPro" id="IPR006073">
    <property type="entry name" value="GTP-bd"/>
</dbReference>
<evidence type="ECO:0000259" key="2">
    <source>
        <dbReference type="Pfam" id="PF01926"/>
    </source>
</evidence>
<feature type="domain" description="G" evidence="2">
    <location>
        <begin position="20"/>
        <end position="67"/>
    </location>
</feature>
<reference evidence="4" key="1">
    <citation type="journal article" date="2021" name="G3 (Bethesda)">
        <title>Chromosome assembled and annotated genome sequence of Aspergillus flavus NRRL 3357.</title>
        <authorList>
            <person name="Skerker J.M."/>
            <person name="Pianalto K.M."/>
            <person name="Mondo S.J."/>
            <person name="Yang K."/>
            <person name="Arkin A.P."/>
            <person name="Keller N.P."/>
            <person name="Grigoriev I.V."/>
            <person name="Louise Glass N.L."/>
        </authorList>
    </citation>
    <scope>NUCLEOTIDE SEQUENCE [LARGE SCALE GENOMIC DNA]</scope>
    <source>
        <strain evidence="4">ATCC 200026 / FGSC A1120 / IAM 13836 / NRRL 3357 / JCM 12722 / SRRC 167</strain>
    </source>
</reference>
<keyword evidence="1" id="KW-0175">Coiled coil</keyword>
<protein>
    <recommendedName>
        <fullName evidence="2">G domain-containing protein</fullName>
    </recommendedName>
</protein>
<dbReference type="InterPro" id="IPR027417">
    <property type="entry name" value="P-loop_NTPase"/>
</dbReference>
<dbReference type="VEuPathDB" id="FungiDB:F9C07_2228108"/>
<dbReference type="Gene3D" id="3.40.50.300">
    <property type="entry name" value="P-loop containing nucleotide triphosphate hydrolases"/>
    <property type="match status" value="2"/>
</dbReference>
<dbReference type="AlphaFoldDB" id="A0A7U2QZ78"/>
<accession>A0A7U2QZ78</accession>
<feature type="coiled-coil region" evidence="1">
    <location>
        <begin position="200"/>
        <end position="230"/>
    </location>
</feature>
<dbReference type="CDD" id="cd00882">
    <property type="entry name" value="Ras_like_GTPase"/>
    <property type="match status" value="1"/>
</dbReference>
<proteinExistence type="predicted"/>
<name>A0A7U2QZ78_ASPFN</name>
<dbReference type="VEuPathDB" id="FungiDB:AFLA_004117"/>
<evidence type="ECO:0000313" key="4">
    <source>
        <dbReference type="Proteomes" id="UP000596276"/>
    </source>
</evidence>
<gene>
    <name evidence="3" type="ORF">F9C07_2228108</name>
</gene>
<sequence length="248" mass="27974">MSDFLYSMPQHELSTQIKYVAVMGMTGVGKTTFITALTGDNLTVGHGLSSCTKDINVGEEGTNIHLTGLLYLHRISDVRMQGSALKNIRMFQSLFGENDMANVVLVTTRWNSVTKDEGVSQLRELLEKDRFWGGMIAAGARHEALLDLEILRELKAGKSLEQTGAGQVVSAELRKMGRKHAEENAELKETLRVEKNSEIAHQLQVAYEEMMQQQERIAEEQQKLHKAEMRRVQNQIKTLKHTHHCSLM</sequence>
<evidence type="ECO:0000256" key="1">
    <source>
        <dbReference type="SAM" id="Coils"/>
    </source>
</evidence>
<keyword evidence="4" id="KW-1185">Reference proteome</keyword>
<dbReference type="Proteomes" id="UP000596276">
    <property type="component" value="Chromosome 1"/>
</dbReference>
<dbReference type="Pfam" id="PF01926">
    <property type="entry name" value="MMR_HSR1"/>
    <property type="match status" value="1"/>
</dbReference>
<dbReference type="EMBL" id="CP044619">
    <property type="protein sequence ID" value="QRD88330.1"/>
    <property type="molecule type" value="Genomic_DNA"/>
</dbReference>
<organism evidence="3 4">
    <name type="scientific">Aspergillus flavus (strain ATCC 200026 / FGSC A1120 / IAM 13836 / NRRL 3357 / JCM 12722 / SRRC 167)</name>
    <dbReference type="NCBI Taxonomy" id="332952"/>
    <lineage>
        <taxon>Eukaryota</taxon>
        <taxon>Fungi</taxon>
        <taxon>Dikarya</taxon>
        <taxon>Ascomycota</taxon>
        <taxon>Pezizomycotina</taxon>
        <taxon>Eurotiomycetes</taxon>
        <taxon>Eurotiomycetidae</taxon>
        <taxon>Eurotiales</taxon>
        <taxon>Aspergillaceae</taxon>
        <taxon>Aspergillus</taxon>
        <taxon>Aspergillus subgen. Circumdati</taxon>
    </lineage>
</organism>
<dbReference type="SUPFAM" id="SSF52540">
    <property type="entry name" value="P-loop containing nucleoside triphosphate hydrolases"/>
    <property type="match status" value="1"/>
</dbReference>
<dbReference type="GO" id="GO:0005525">
    <property type="term" value="F:GTP binding"/>
    <property type="evidence" value="ECO:0007669"/>
    <property type="project" value="InterPro"/>
</dbReference>